<gene>
    <name evidence="10" type="ORF">CDAUBV1_LOCUS16178</name>
</gene>
<keyword evidence="7 9" id="KW-1133">Transmembrane helix</keyword>
<keyword evidence="6" id="KW-0256">Endoplasmic reticulum</keyword>
<dbReference type="Proteomes" id="UP001497525">
    <property type="component" value="Unassembled WGS sequence"/>
</dbReference>
<feature type="transmembrane region" description="Helical" evidence="9">
    <location>
        <begin position="160"/>
        <end position="187"/>
    </location>
</feature>
<dbReference type="GO" id="GO:0006506">
    <property type="term" value="P:GPI anchor biosynthetic process"/>
    <property type="evidence" value="ECO:0007669"/>
    <property type="project" value="UniProtKB-KW"/>
</dbReference>
<comment type="caution">
    <text evidence="10">The sequence shown here is derived from an EMBL/GenBank/DDBJ whole genome shotgun (WGS) entry which is preliminary data.</text>
</comment>
<evidence type="ECO:0000313" key="10">
    <source>
        <dbReference type="EMBL" id="CAL5140876.1"/>
    </source>
</evidence>
<feature type="transmembrane region" description="Helical" evidence="9">
    <location>
        <begin position="222"/>
        <end position="243"/>
    </location>
</feature>
<comment type="similarity">
    <text evidence="3">Belongs to the PIGU family.</text>
</comment>
<accession>A0AAV2TUW2</accession>
<organism evidence="10 11">
    <name type="scientific">Calicophoron daubneyi</name>
    <name type="common">Rumen fluke</name>
    <name type="synonym">Paramphistomum daubneyi</name>
    <dbReference type="NCBI Taxonomy" id="300641"/>
    <lineage>
        <taxon>Eukaryota</taxon>
        <taxon>Metazoa</taxon>
        <taxon>Spiralia</taxon>
        <taxon>Lophotrochozoa</taxon>
        <taxon>Platyhelminthes</taxon>
        <taxon>Trematoda</taxon>
        <taxon>Digenea</taxon>
        <taxon>Plagiorchiida</taxon>
        <taxon>Pronocephalata</taxon>
        <taxon>Paramphistomoidea</taxon>
        <taxon>Paramphistomidae</taxon>
        <taxon>Calicophoron</taxon>
    </lineage>
</organism>
<dbReference type="PANTHER" id="PTHR13121">
    <property type="entry name" value="GPI TRANSAMIDASE COMPONENT PIG-U"/>
    <property type="match status" value="1"/>
</dbReference>
<dbReference type="EMBL" id="CAXLJL010000811">
    <property type="protein sequence ID" value="CAL5140876.1"/>
    <property type="molecule type" value="Genomic_DNA"/>
</dbReference>
<evidence type="ECO:0000256" key="8">
    <source>
        <dbReference type="ARBA" id="ARBA00023136"/>
    </source>
</evidence>
<evidence type="ECO:0000256" key="2">
    <source>
        <dbReference type="ARBA" id="ARBA00004687"/>
    </source>
</evidence>
<protein>
    <submittedName>
        <fullName evidence="10">Uncharacterized protein</fullName>
    </submittedName>
</protein>
<sequence length="432" mass="49494">MDRVVLTSVVLGLVIRLLACKYVSKGFLNSFTYSPLDQWQSTLEGVFLRNEGLSTYNNDIVHQMPLELRFWSLVMSSSGEGSTICLLLMELMMVFSVPIFADICIKNILKLEEGNKSSSPKSLSMVLDKDKFQYARTLTIVWYCFNPYSVFSYAAQSTSIIWNIVNLWILITCCKGQLFLSACLCAIGCYLRLYPGYLLFPVIASAYNSSKSNSAVGRFIKILSPVGGFLIVLTGLMYASFILEDKSWAFISSVYIHQIRMADYTPQLGVYWYFFAEMFEHFEELFIWVFQILLASLVVGMTMRFHYDPTYLAWLITLITNVLQPYYCVGEFGYLLSVLFVWSYLRQYARMAIPTFCILLSAVVLAPLFHYMWLQPGVANANFYFAICMVHGVGHVTLVTDLLNSYTKREFFLRVGSEPELRTGRKLKLTHF</sequence>
<evidence type="ECO:0000256" key="9">
    <source>
        <dbReference type="SAM" id="Phobius"/>
    </source>
</evidence>
<comment type="subcellular location">
    <subcellularLocation>
        <location evidence="1">Endoplasmic reticulum membrane</location>
        <topology evidence="1">Multi-pass membrane protein</topology>
    </subcellularLocation>
</comment>
<keyword evidence="5 9" id="KW-0812">Transmembrane</keyword>
<feature type="transmembrane region" description="Helical" evidence="9">
    <location>
        <begin position="352"/>
        <end position="371"/>
    </location>
</feature>
<evidence type="ECO:0000313" key="11">
    <source>
        <dbReference type="Proteomes" id="UP001497525"/>
    </source>
</evidence>
<feature type="transmembrane region" description="Helical" evidence="9">
    <location>
        <begin position="285"/>
        <end position="303"/>
    </location>
</feature>
<dbReference type="PANTHER" id="PTHR13121:SF0">
    <property type="entry name" value="PHOSPHATIDYLINOSITOL GLYCAN ANCHOR BIOSYNTHESIS CLASS U PROTEIN"/>
    <property type="match status" value="1"/>
</dbReference>
<feature type="transmembrane region" description="Helical" evidence="9">
    <location>
        <begin position="323"/>
        <end position="345"/>
    </location>
</feature>
<evidence type="ECO:0000256" key="5">
    <source>
        <dbReference type="ARBA" id="ARBA00022692"/>
    </source>
</evidence>
<comment type="pathway">
    <text evidence="2">Glycolipid biosynthesis; glycosylphosphatidylinositol-anchor biosynthesis.</text>
</comment>
<keyword evidence="8 9" id="KW-0472">Membrane</keyword>
<proteinExistence type="inferred from homology"/>
<evidence type="ECO:0000256" key="3">
    <source>
        <dbReference type="ARBA" id="ARBA00010026"/>
    </source>
</evidence>
<evidence type="ECO:0000256" key="4">
    <source>
        <dbReference type="ARBA" id="ARBA00022502"/>
    </source>
</evidence>
<feature type="transmembrane region" description="Helical" evidence="9">
    <location>
        <begin position="383"/>
        <end position="404"/>
    </location>
</feature>
<dbReference type="Pfam" id="PF06728">
    <property type="entry name" value="PIG-U"/>
    <property type="match status" value="1"/>
</dbReference>
<dbReference type="GO" id="GO:0016255">
    <property type="term" value="P:attachment of GPI anchor to protein"/>
    <property type="evidence" value="ECO:0007669"/>
    <property type="project" value="InterPro"/>
</dbReference>
<dbReference type="InterPro" id="IPR009600">
    <property type="entry name" value="PIG-U"/>
</dbReference>
<dbReference type="GO" id="GO:0042765">
    <property type="term" value="C:GPI-anchor transamidase complex"/>
    <property type="evidence" value="ECO:0007669"/>
    <property type="project" value="InterPro"/>
</dbReference>
<evidence type="ECO:0000256" key="7">
    <source>
        <dbReference type="ARBA" id="ARBA00022989"/>
    </source>
</evidence>
<evidence type="ECO:0000256" key="6">
    <source>
        <dbReference type="ARBA" id="ARBA00022824"/>
    </source>
</evidence>
<dbReference type="AlphaFoldDB" id="A0AAV2TUW2"/>
<evidence type="ECO:0000256" key="1">
    <source>
        <dbReference type="ARBA" id="ARBA00004477"/>
    </source>
</evidence>
<keyword evidence="4" id="KW-0337">GPI-anchor biosynthesis</keyword>
<reference evidence="10" key="1">
    <citation type="submission" date="2024-06" db="EMBL/GenBank/DDBJ databases">
        <authorList>
            <person name="Liu X."/>
            <person name="Lenzi L."/>
            <person name="Haldenby T S."/>
            <person name="Uol C."/>
        </authorList>
    </citation>
    <scope>NUCLEOTIDE SEQUENCE</scope>
</reference>
<name>A0AAV2TUW2_CALDB</name>